<evidence type="ECO:0000256" key="15">
    <source>
        <dbReference type="SAM" id="Phobius"/>
    </source>
</evidence>
<keyword evidence="9 18" id="KW-0418">Kinase</keyword>
<evidence type="ECO:0000256" key="12">
    <source>
        <dbReference type="ARBA" id="ARBA00023012"/>
    </source>
</evidence>
<dbReference type="GO" id="GO:0000155">
    <property type="term" value="F:phosphorelay sensor kinase activity"/>
    <property type="evidence" value="ECO:0007669"/>
    <property type="project" value="InterPro"/>
</dbReference>
<dbReference type="Pfam" id="PF00672">
    <property type="entry name" value="HAMP"/>
    <property type="match status" value="2"/>
</dbReference>
<dbReference type="SMART" id="SM00304">
    <property type="entry name" value="HAMP"/>
    <property type="match status" value="2"/>
</dbReference>
<dbReference type="EMBL" id="LS992241">
    <property type="protein sequence ID" value="SYX86749.1"/>
    <property type="molecule type" value="Genomic_DNA"/>
</dbReference>
<evidence type="ECO:0000256" key="3">
    <source>
        <dbReference type="ARBA" id="ARBA00012438"/>
    </source>
</evidence>
<dbReference type="InterPro" id="IPR003661">
    <property type="entry name" value="HisK_dim/P_dom"/>
</dbReference>
<name>A0A383RK48_PAEAL</name>
<evidence type="ECO:0000256" key="9">
    <source>
        <dbReference type="ARBA" id="ARBA00022777"/>
    </source>
</evidence>
<evidence type="ECO:0000256" key="4">
    <source>
        <dbReference type="ARBA" id="ARBA00022475"/>
    </source>
</evidence>
<evidence type="ECO:0000256" key="8">
    <source>
        <dbReference type="ARBA" id="ARBA00022741"/>
    </source>
</evidence>
<evidence type="ECO:0000256" key="10">
    <source>
        <dbReference type="ARBA" id="ARBA00022840"/>
    </source>
</evidence>
<dbReference type="Pfam" id="PF02518">
    <property type="entry name" value="HATPase_c"/>
    <property type="match status" value="1"/>
</dbReference>
<dbReference type="CDD" id="cd00075">
    <property type="entry name" value="HATPase"/>
    <property type="match status" value="1"/>
</dbReference>
<dbReference type="Gene3D" id="3.30.565.10">
    <property type="entry name" value="Histidine kinase-like ATPase, C-terminal domain"/>
    <property type="match status" value="1"/>
</dbReference>
<evidence type="ECO:0000313" key="18">
    <source>
        <dbReference type="EMBL" id="SYX86749.1"/>
    </source>
</evidence>
<dbReference type="PRINTS" id="PR00344">
    <property type="entry name" value="BCTRLSENSOR"/>
</dbReference>
<keyword evidence="12" id="KW-0902">Two-component regulatory system</keyword>
<evidence type="ECO:0000259" key="16">
    <source>
        <dbReference type="PROSITE" id="PS50109"/>
    </source>
</evidence>
<dbReference type="PANTHER" id="PTHR45528:SF1">
    <property type="entry name" value="SENSOR HISTIDINE KINASE CPXA"/>
    <property type="match status" value="1"/>
</dbReference>
<organism evidence="18 19">
    <name type="scientific">Paenibacillus alvei</name>
    <name type="common">Bacillus alvei</name>
    <dbReference type="NCBI Taxonomy" id="44250"/>
    <lineage>
        <taxon>Bacteria</taxon>
        <taxon>Bacillati</taxon>
        <taxon>Bacillota</taxon>
        <taxon>Bacilli</taxon>
        <taxon>Bacillales</taxon>
        <taxon>Paenibacillaceae</taxon>
        <taxon>Paenibacillus</taxon>
    </lineage>
</organism>
<keyword evidence="13 15" id="KW-0472">Membrane</keyword>
<evidence type="ECO:0000256" key="14">
    <source>
        <dbReference type="SAM" id="MobiDB-lite"/>
    </source>
</evidence>
<keyword evidence="8" id="KW-0547">Nucleotide-binding</keyword>
<feature type="transmembrane region" description="Helical" evidence="15">
    <location>
        <begin position="12"/>
        <end position="35"/>
    </location>
</feature>
<evidence type="ECO:0000256" key="1">
    <source>
        <dbReference type="ARBA" id="ARBA00000085"/>
    </source>
</evidence>
<dbReference type="SMART" id="SM00387">
    <property type="entry name" value="HATPase_c"/>
    <property type="match status" value="1"/>
</dbReference>
<keyword evidence="4" id="KW-1003">Cell membrane</keyword>
<dbReference type="GO" id="GO:0005524">
    <property type="term" value="F:ATP binding"/>
    <property type="evidence" value="ECO:0007669"/>
    <property type="project" value="UniProtKB-KW"/>
</dbReference>
<dbReference type="SUPFAM" id="SSF55874">
    <property type="entry name" value="ATPase domain of HSP90 chaperone/DNA topoisomerase II/histidine kinase"/>
    <property type="match status" value="1"/>
</dbReference>
<protein>
    <recommendedName>
        <fullName evidence="3">histidine kinase</fullName>
        <ecNumber evidence="3">2.7.13.3</ecNumber>
    </recommendedName>
</protein>
<dbReference type="Gene3D" id="6.10.340.10">
    <property type="match status" value="2"/>
</dbReference>
<feature type="domain" description="HAMP" evidence="17">
    <location>
        <begin position="131"/>
        <end position="175"/>
    </location>
</feature>
<dbReference type="Proteomes" id="UP000304148">
    <property type="component" value="Chromosome"/>
</dbReference>
<dbReference type="InterPro" id="IPR003594">
    <property type="entry name" value="HATPase_dom"/>
</dbReference>
<reference evidence="19" key="1">
    <citation type="submission" date="2018-08" db="EMBL/GenBank/DDBJ databases">
        <authorList>
            <person name="Chevrot R."/>
        </authorList>
    </citation>
    <scope>NUCLEOTIDE SEQUENCE [LARGE SCALE GENOMIC DNA]</scope>
</reference>
<dbReference type="SUPFAM" id="SSF47384">
    <property type="entry name" value="Homodimeric domain of signal transducing histidine kinase"/>
    <property type="match status" value="1"/>
</dbReference>
<dbReference type="Pfam" id="PF00512">
    <property type="entry name" value="HisKA"/>
    <property type="match status" value="1"/>
</dbReference>
<evidence type="ECO:0000256" key="5">
    <source>
        <dbReference type="ARBA" id="ARBA00022553"/>
    </source>
</evidence>
<feature type="transmembrane region" description="Helical" evidence="15">
    <location>
        <begin position="55"/>
        <end position="74"/>
    </location>
</feature>
<keyword evidence="11 15" id="KW-1133">Transmembrane helix</keyword>
<dbReference type="InterPro" id="IPR003660">
    <property type="entry name" value="HAMP_dom"/>
</dbReference>
<evidence type="ECO:0000313" key="19">
    <source>
        <dbReference type="Proteomes" id="UP000304148"/>
    </source>
</evidence>
<dbReference type="InterPro" id="IPR005467">
    <property type="entry name" value="His_kinase_dom"/>
</dbReference>
<dbReference type="GO" id="GO:0005886">
    <property type="term" value="C:plasma membrane"/>
    <property type="evidence" value="ECO:0007669"/>
    <property type="project" value="UniProtKB-SubCell"/>
</dbReference>
<accession>A0A383RK48</accession>
<keyword evidence="6" id="KW-0808">Transferase</keyword>
<evidence type="ECO:0000259" key="17">
    <source>
        <dbReference type="PROSITE" id="PS50885"/>
    </source>
</evidence>
<dbReference type="InterPro" id="IPR004358">
    <property type="entry name" value="Sig_transdc_His_kin-like_C"/>
</dbReference>
<evidence type="ECO:0000256" key="11">
    <source>
        <dbReference type="ARBA" id="ARBA00022989"/>
    </source>
</evidence>
<evidence type="ECO:0000256" key="2">
    <source>
        <dbReference type="ARBA" id="ARBA00004651"/>
    </source>
</evidence>
<evidence type="ECO:0000256" key="7">
    <source>
        <dbReference type="ARBA" id="ARBA00022692"/>
    </source>
</evidence>
<feature type="region of interest" description="Disordered" evidence="14">
    <location>
        <begin position="408"/>
        <end position="429"/>
    </location>
</feature>
<dbReference type="Gene3D" id="1.10.287.130">
    <property type="match status" value="1"/>
</dbReference>
<dbReference type="InterPro" id="IPR036097">
    <property type="entry name" value="HisK_dim/P_sf"/>
</dbReference>
<feature type="domain" description="HAMP" evidence="17">
    <location>
        <begin position="78"/>
        <end position="130"/>
    </location>
</feature>
<comment type="subcellular location">
    <subcellularLocation>
        <location evidence="2">Cell membrane</location>
        <topology evidence="2">Multi-pass membrane protein</topology>
    </subcellularLocation>
</comment>
<gene>
    <name evidence="18" type="ORF">PBLR_15175</name>
</gene>
<dbReference type="AlphaFoldDB" id="A0A383RK48"/>
<dbReference type="InterPro" id="IPR050398">
    <property type="entry name" value="HssS/ArlS-like"/>
</dbReference>
<dbReference type="RefSeq" id="WP_232055727.1">
    <property type="nucleotide sequence ID" value="NZ_LS992241.1"/>
</dbReference>
<sequence>MTTKWLNSIRWKFLITFIASIGATGIVLLLGQLLASYLLQHSPYNIALKWVINNIGSQPVFVMSGCLLFIFSYYQLSRPIVSQFTNISNGLQEMANGNFAVNIQIDSSDELGDIAQRINGVATELDSYLQEITHGLGEIATGELQHEIPVRSAQMLGNVAESINQMSRQLSQSIEEERKAEKTKSDLITGVSHDLRTPLTSILGFLELIEKDRYHDEVEIRYYVNIAYEKALDLKKLIDDLFEYTRINNGLPLQVQELHITSFIRQLVEEFVPSLEKAGLECRLHVEKDTLNVLADGDRLVRAYENLLSNAIQYGRKGQYIDIEIQSLDGQAIIRIINYGEPIPERDLPFIFDRFYRVEQSRSKETGGTGLGLAITKSIIEVHGGQIAAYSNPYQTTFETILPAVSKNSSSNGVIDTAPTLSRSSAPAR</sequence>
<feature type="domain" description="Histidine kinase" evidence="16">
    <location>
        <begin position="190"/>
        <end position="406"/>
    </location>
</feature>
<keyword evidence="7 15" id="KW-0812">Transmembrane</keyword>
<dbReference type="EC" id="2.7.13.3" evidence="3"/>
<dbReference type="FunFam" id="3.30.565.10:FF:000013">
    <property type="entry name" value="Two-component sensor histidine kinase"/>
    <property type="match status" value="1"/>
</dbReference>
<keyword evidence="5" id="KW-0597">Phosphoprotein</keyword>
<dbReference type="CDD" id="cd06225">
    <property type="entry name" value="HAMP"/>
    <property type="match status" value="2"/>
</dbReference>
<dbReference type="InterPro" id="IPR036890">
    <property type="entry name" value="HATPase_C_sf"/>
</dbReference>
<dbReference type="PANTHER" id="PTHR45528">
    <property type="entry name" value="SENSOR HISTIDINE KINASE CPXA"/>
    <property type="match status" value="1"/>
</dbReference>
<keyword evidence="10" id="KW-0067">ATP-binding</keyword>
<dbReference type="CDD" id="cd00082">
    <property type="entry name" value="HisKA"/>
    <property type="match status" value="1"/>
</dbReference>
<dbReference type="SMART" id="SM00388">
    <property type="entry name" value="HisKA"/>
    <property type="match status" value="1"/>
</dbReference>
<dbReference type="PROSITE" id="PS50109">
    <property type="entry name" value="HIS_KIN"/>
    <property type="match status" value="1"/>
</dbReference>
<evidence type="ECO:0000256" key="13">
    <source>
        <dbReference type="ARBA" id="ARBA00023136"/>
    </source>
</evidence>
<dbReference type="SUPFAM" id="SSF158472">
    <property type="entry name" value="HAMP domain-like"/>
    <property type="match status" value="1"/>
</dbReference>
<comment type="catalytic activity">
    <reaction evidence="1">
        <text>ATP + protein L-histidine = ADP + protein N-phospho-L-histidine.</text>
        <dbReference type="EC" id="2.7.13.3"/>
    </reaction>
</comment>
<dbReference type="PROSITE" id="PS50885">
    <property type="entry name" value="HAMP"/>
    <property type="match status" value="2"/>
</dbReference>
<dbReference type="FunFam" id="1.10.287.130:FF:000008">
    <property type="entry name" value="Two-component sensor histidine kinase"/>
    <property type="match status" value="1"/>
</dbReference>
<evidence type="ECO:0000256" key="6">
    <source>
        <dbReference type="ARBA" id="ARBA00022679"/>
    </source>
</evidence>
<proteinExistence type="predicted"/>